<evidence type="ECO:0000256" key="7">
    <source>
        <dbReference type="HAMAP-Rule" id="MF_00523"/>
    </source>
</evidence>
<proteinExistence type="inferred from homology"/>
<dbReference type="HAMAP" id="MF_00523">
    <property type="entry name" value="LpxD"/>
    <property type="match status" value="1"/>
</dbReference>
<dbReference type="Gene3D" id="3.40.1390.10">
    <property type="entry name" value="MurE/MurF, N-terminal domain"/>
    <property type="match status" value="1"/>
</dbReference>
<dbReference type="SUPFAM" id="SSF51161">
    <property type="entry name" value="Trimeric LpxA-like enzymes"/>
    <property type="match status" value="1"/>
</dbReference>
<evidence type="ECO:0000313" key="9">
    <source>
        <dbReference type="EMBL" id="QQD17136.1"/>
    </source>
</evidence>
<keyword evidence="3 7" id="KW-0808">Transferase</keyword>
<accession>A0A7T4UP06</accession>
<dbReference type="EC" id="2.3.1.191" evidence="7"/>
<keyword evidence="2 7" id="KW-0441">Lipid A biosynthesis</keyword>
<reference evidence="9 10" key="1">
    <citation type="submission" date="2020-12" db="EMBL/GenBank/DDBJ databases">
        <authorList>
            <person name="Shan Y."/>
        </authorList>
    </citation>
    <scope>NUCLEOTIDE SEQUENCE [LARGE SCALE GENOMIC DNA]</scope>
    <source>
        <strain evidence="10">csc3.9</strain>
    </source>
</reference>
<feature type="active site" description="Proton acceptor" evidence="7">
    <location>
        <position position="241"/>
    </location>
</feature>
<dbReference type="Gene3D" id="2.160.10.10">
    <property type="entry name" value="Hexapeptide repeat proteins"/>
    <property type="match status" value="1"/>
</dbReference>
<dbReference type="UniPathway" id="UPA00973"/>
<keyword evidence="10" id="KW-1185">Reference proteome</keyword>
<keyword evidence="5 7" id="KW-0443">Lipid metabolism</keyword>
<dbReference type="KEGG" id="snan:I6N98_12260"/>
<comment type="catalytic activity">
    <reaction evidence="7">
        <text>a UDP-3-O-[(3R)-3-hydroxyacyl]-alpha-D-glucosamine + a (3R)-hydroxyacyl-[ACP] = a UDP-2-N,3-O-bis[(3R)-3-hydroxyacyl]-alpha-D-glucosamine + holo-[ACP] + H(+)</text>
        <dbReference type="Rhea" id="RHEA:53836"/>
        <dbReference type="Rhea" id="RHEA-COMP:9685"/>
        <dbReference type="Rhea" id="RHEA-COMP:9945"/>
        <dbReference type="ChEBI" id="CHEBI:15378"/>
        <dbReference type="ChEBI" id="CHEBI:64479"/>
        <dbReference type="ChEBI" id="CHEBI:78827"/>
        <dbReference type="ChEBI" id="CHEBI:137740"/>
        <dbReference type="ChEBI" id="CHEBI:137748"/>
        <dbReference type="EC" id="2.3.1.191"/>
    </reaction>
</comment>
<dbReference type="InterPro" id="IPR001451">
    <property type="entry name" value="Hexapep"/>
</dbReference>
<feature type="domain" description="UDP-3-O-[3-hydroxymyristoyl] glucosamine N-acyltransferase non-repeat region" evidence="8">
    <location>
        <begin position="27"/>
        <end position="92"/>
    </location>
</feature>
<dbReference type="NCBIfam" id="TIGR01853">
    <property type="entry name" value="lipid_A_lpxD"/>
    <property type="match status" value="1"/>
</dbReference>
<dbReference type="PANTHER" id="PTHR43378">
    <property type="entry name" value="UDP-3-O-ACYLGLUCOSAMINE N-ACYLTRANSFERASE"/>
    <property type="match status" value="1"/>
</dbReference>
<dbReference type="PANTHER" id="PTHR43378:SF2">
    <property type="entry name" value="UDP-3-O-ACYLGLUCOSAMINE N-ACYLTRANSFERASE 1, MITOCHONDRIAL-RELATED"/>
    <property type="match status" value="1"/>
</dbReference>
<evidence type="ECO:0000256" key="3">
    <source>
        <dbReference type="ARBA" id="ARBA00022679"/>
    </source>
</evidence>
<dbReference type="Proteomes" id="UP000596063">
    <property type="component" value="Chromosome"/>
</dbReference>
<dbReference type="InterPro" id="IPR007691">
    <property type="entry name" value="LpxD"/>
</dbReference>
<dbReference type="InterPro" id="IPR020573">
    <property type="entry name" value="UDP_GlcNAc_AcTrfase_non-rep"/>
</dbReference>
<evidence type="ECO:0000256" key="4">
    <source>
        <dbReference type="ARBA" id="ARBA00022737"/>
    </source>
</evidence>
<gene>
    <name evidence="7 9" type="primary">lpxD</name>
    <name evidence="9" type="ORF">I6N98_12260</name>
</gene>
<dbReference type="EMBL" id="CP066167">
    <property type="protein sequence ID" value="QQD17136.1"/>
    <property type="molecule type" value="Genomic_DNA"/>
</dbReference>
<organism evidence="9 10">
    <name type="scientific">Spongiibacter nanhainus</name>
    <dbReference type="NCBI Taxonomy" id="2794344"/>
    <lineage>
        <taxon>Bacteria</taxon>
        <taxon>Pseudomonadati</taxon>
        <taxon>Pseudomonadota</taxon>
        <taxon>Gammaproteobacteria</taxon>
        <taxon>Cellvibrionales</taxon>
        <taxon>Spongiibacteraceae</taxon>
        <taxon>Spongiibacter</taxon>
    </lineage>
</organism>
<dbReference type="Pfam" id="PF00132">
    <property type="entry name" value="Hexapep"/>
    <property type="match status" value="2"/>
</dbReference>
<evidence type="ECO:0000313" key="10">
    <source>
        <dbReference type="Proteomes" id="UP000596063"/>
    </source>
</evidence>
<dbReference type="NCBIfam" id="NF002060">
    <property type="entry name" value="PRK00892.1"/>
    <property type="match status" value="1"/>
</dbReference>
<evidence type="ECO:0000256" key="5">
    <source>
        <dbReference type="ARBA" id="ARBA00023098"/>
    </source>
</evidence>
<dbReference type="RefSeq" id="WP_198568638.1">
    <property type="nucleotide sequence ID" value="NZ_CP066167.1"/>
</dbReference>
<comment type="function">
    <text evidence="7">Catalyzes the N-acylation of UDP-3-O-acylglucosamine using 3-hydroxyacyl-ACP as the acyl donor. Is involved in the biosynthesis of lipid A, a phosphorylated glycolipid that anchors the lipopolysaccharide to the outer membrane of the cell.</text>
</comment>
<dbReference type="GO" id="GO:0016410">
    <property type="term" value="F:N-acyltransferase activity"/>
    <property type="evidence" value="ECO:0007669"/>
    <property type="project" value="InterPro"/>
</dbReference>
<evidence type="ECO:0000256" key="2">
    <source>
        <dbReference type="ARBA" id="ARBA00022556"/>
    </source>
</evidence>
<evidence type="ECO:0000256" key="1">
    <source>
        <dbReference type="ARBA" id="ARBA00022516"/>
    </source>
</evidence>
<dbReference type="InterPro" id="IPR011004">
    <property type="entry name" value="Trimer_LpxA-like_sf"/>
</dbReference>
<comment type="similarity">
    <text evidence="7">Belongs to the transferase hexapeptide repeat family. LpxD subfamily.</text>
</comment>
<dbReference type="Gene3D" id="1.20.5.170">
    <property type="match status" value="1"/>
</dbReference>
<evidence type="ECO:0000259" key="8">
    <source>
        <dbReference type="Pfam" id="PF04613"/>
    </source>
</evidence>
<comment type="pathway">
    <text evidence="7">Bacterial outer membrane biogenesis; LPS lipid A biosynthesis.</text>
</comment>
<keyword evidence="6 7" id="KW-0012">Acyltransferase</keyword>
<dbReference type="Pfam" id="PF04613">
    <property type="entry name" value="LpxD"/>
    <property type="match status" value="1"/>
</dbReference>
<sequence length="347" mass="36023">MATTKQLSLVEVARALGVDYRGDGSCLLSGIAPLSSAGPGQLSFLANRKYAAALASSEASAVILPPSLADDFQGYCLFSDDPYLMFARASALFDPLERPRAGIHPSAVVMSDDIHPSASIGANCVVETGAVIGEGTVLAPGTVVGADSRIGCNCYLHANVTLYHGVVLGDEVNIHSGTVIGGDGFGFAPSADGWVKIHQLGGVRIGNRVEIGANCCIDRGALDDTVIEDGVIMDDQIMIAHNVVVGAGTAMAGCCQVAGSAVIGKRCTLAGNVGVVGHITICDGVHVTARTMVTRSIKVPGSYSSGTPMMDSGQWRKSAARFSKLDELHRRVVALERQVKNQQQEDG</sequence>
<dbReference type="GO" id="GO:0016020">
    <property type="term" value="C:membrane"/>
    <property type="evidence" value="ECO:0007669"/>
    <property type="project" value="GOC"/>
</dbReference>
<keyword evidence="1 7" id="KW-0444">Lipid biosynthesis</keyword>
<keyword evidence="4 7" id="KW-0677">Repeat</keyword>
<dbReference type="AlphaFoldDB" id="A0A7T4UP06"/>
<protein>
    <recommendedName>
        <fullName evidence="7">UDP-3-O-acylglucosamine N-acyltransferase</fullName>
        <ecNumber evidence="7">2.3.1.191</ecNumber>
    </recommendedName>
</protein>
<dbReference type="GO" id="GO:0009245">
    <property type="term" value="P:lipid A biosynthetic process"/>
    <property type="evidence" value="ECO:0007669"/>
    <property type="project" value="UniProtKB-UniRule"/>
</dbReference>
<name>A0A7T4UP06_9GAMM</name>
<dbReference type="CDD" id="cd03352">
    <property type="entry name" value="LbH_LpxD"/>
    <property type="match status" value="1"/>
</dbReference>
<evidence type="ECO:0000256" key="6">
    <source>
        <dbReference type="ARBA" id="ARBA00023315"/>
    </source>
</evidence>
<dbReference type="GO" id="GO:0103118">
    <property type="term" value="F:UDP-3-O-[(3R)-3-hydroxyacyl]-glucosamine N-acyltransferase activity"/>
    <property type="evidence" value="ECO:0007669"/>
    <property type="project" value="UniProtKB-EC"/>
</dbReference>
<comment type="subunit">
    <text evidence="7">Homotrimer.</text>
</comment>